<feature type="region of interest" description="Disordered" evidence="1">
    <location>
        <begin position="38"/>
        <end position="58"/>
    </location>
</feature>
<comment type="caution">
    <text evidence="3">The sequence shown here is derived from an EMBL/GenBank/DDBJ whole genome shotgun (WGS) entry which is preliminary data.</text>
</comment>
<dbReference type="Proteomes" id="UP001164776">
    <property type="component" value="Unassembled WGS sequence"/>
</dbReference>
<organism evidence="3 4">
    <name type="scientific">Paspalum vaginatum</name>
    <name type="common">seashore paspalum</name>
    <dbReference type="NCBI Taxonomy" id="158149"/>
    <lineage>
        <taxon>Eukaryota</taxon>
        <taxon>Viridiplantae</taxon>
        <taxon>Streptophyta</taxon>
        <taxon>Embryophyta</taxon>
        <taxon>Tracheophyta</taxon>
        <taxon>Spermatophyta</taxon>
        <taxon>Magnoliopsida</taxon>
        <taxon>Liliopsida</taxon>
        <taxon>Poales</taxon>
        <taxon>Poaceae</taxon>
        <taxon>PACMAD clade</taxon>
        <taxon>Panicoideae</taxon>
        <taxon>Andropogonodae</taxon>
        <taxon>Paspaleae</taxon>
        <taxon>Paspalinae</taxon>
        <taxon>Paspalum</taxon>
    </lineage>
</organism>
<evidence type="ECO:0000313" key="3">
    <source>
        <dbReference type="EMBL" id="KAJ1255602.1"/>
    </source>
</evidence>
<dbReference type="AlphaFoldDB" id="A0A9W7XBI4"/>
<proteinExistence type="predicted"/>
<feature type="chain" id="PRO_5040796711" description="Prolamin-like domain-containing protein" evidence="2">
    <location>
        <begin position="29"/>
        <end position="110"/>
    </location>
</feature>
<keyword evidence="4" id="KW-1185">Reference proteome</keyword>
<protein>
    <recommendedName>
        <fullName evidence="5">Prolamin-like domain-containing protein</fullName>
    </recommendedName>
</protein>
<feature type="signal peptide" evidence="2">
    <location>
        <begin position="1"/>
        <end position="28"/>
    </location>
</feature>
<evidence type="ECO:0000256" key="2">
    <source>
        <dbReference type="SAM" id="SignalP"/>
    </source>
</evidence>
<name>A0A9W7XBI4_9POAL</name>
<dbReference type="EMBL" id="MU629670">
    <property type="protein sequence ID" value="KAJ1255602.1"/>
    <property type="molecule type" value="Genomic_DNA"/>
</dbReference>
<evidence type="ECO:0008006" key="5">
    <source>
        <dbReference type="Google" id="ProtNLM"/>
    </source>
</evidence>
<evidence type="ECO:0000256" key="1">
    <source>
        <dbReference type="SAM" id="MobiDB-lite"/>
    </source>
</evidence>
<gene>
    <name evidence="3" type="ORF">BS78_K183400</name>
</gene>
<reference evidence="3 4" key="1">
    <citation type="submission" date="2022-10" db="EMBL/GenBank/DDBJ databases">
        <title>WGS assembly of Paspalum vaginatum 540-79.</title>
        <authorList>
            <person name="Sun G."/>
            <person name="Wase N."/>
            <person name="Shu S."/>
            <person name="Jenkins J."/>
            <person name="Zhou B."/>
            <person name="Torres-Rodriguez J."/>
            <person name="Chen C."/>
            <person name="Sandor L."/>
            <person name="Plott C."/>
            <person name="Yoshinga Y."/>
            <person name="Daum C."/>
            <person name="Qi P."/>
            <person name="Barry K."/>
            <person name="Lipzen A."/>
            <person name="Berry L."/>
            <person name="Pedersen C."/>
            <person name="Gottilla T."/>
            <person name="Foltz A."/>
            <person name="Yu H."/>
            <person name="O'Malley R."/>
            <person name="Zhang C."/>
            <person name="Devos K."/>
            <person name="Sigmon B."/>
            <person name="Yu B."/>
            <person name="Obata T."/>
            <person name="Schmutz J."/>
            <person name="Schnable J."/>
        </authorList>
    </citation>
    <scope>NUCLEOTIDE SEQUENCE [LARGE SCALE GENOMIC DNA]</scope>
    <source>
        <strain evidence="4">cv. 540-79</strain>
    </source>
</reference>
<evidence type="ECO:0000313" key="4">
    <source>
        <dbReference type="Proteomes" id="UP001164776"/>
    </source>
</evidence>
<accession>A0A9W7XBI4</accession>
<keyword evidence="2" id="KW-0732">Signal</keyword>
<sequence length="110" mass="11298">MALSKLALKAFLILVVAVSARLAGHAHAVPLKRALVPDAEEMTGGSPPPPPPAGGEDDDEKALLPLIIRIVAAKAAPPPTCFPAIAKHCGFQLSMQCIKEAVAKSKCAGN</sequence>